<dbReference type="RefSeq" id="WP_020724472.1">
    <property type="nucleotide sequence ID" value="NZ_ATFQ01000040.1"/>
</dbReference>
<sequence length="169" mass="18976">MALSAKEMADRARELPIPEPWDLGKFIANIAQMRGRPIHLIGTDTVTAAGSACGLWLVRPDDDVIVYDKNTSAYHIDQIVRHEIGHMILGHDRGMATEQVPRDPVAFFGDALPDLSTDLIRAVLGRTDFANDQEREAETFANLIILAGREKAKRRPRPMMRSVFFPNER</sequence>
<dbReference type="Proteomes" id="UP000014969">
    <property type="component" value="Unassembled WGS sequence"/>
</dbReference>
<organism evidence="1 2">
    <name type="scientific">Mycobacteroides abscessus subsp. bolletii CRM-0020</name>
    <dbReference type="NCBI Taxonomy" id="1306401"/>
    <lineage>
        <taxon>Bacteria</taxon>
        <taxon>Bacillati</taxon>
        <taxon>Actinomycetota</taxon>
        <taxon>Actinomycetes</taxon>
        <taxon>Mycobacteriales</taxon>
        <taxon>Mycobacteriaceae</taxon>
        <taxon>Mycobacteroides</taxon>
        <taxon>Mycobacteroides abscessus</taxon>
    </lineage>
</organism>
<comment type="caution">
    <text evidence="1">The sequence shown here is derived from an EMBL/GenBank/DDBJ whole genome shotgun (WGS) entry which is preliminary data.</text>
</comment>
<gene>
    <name evidence="1" type="ORF">J108_23510</name>
</gene>
<evidence type="ECO:0008006" key="3">
    <source>
        <dbReference type="Google" id="ProtNLM"/>
    </source>
</evidence>
<accession>A0A829HQS5</accession>
<proteinExistence type="predicted"/>
<reference evidence="1 2" key="1">
    <citation type="journal article" date="2013" name="Genome Announc.">
        <title>Genome Sequence of an Epidemic Isolate of Mycobacterium abscessus subsp. bolletii from Rio de Janeiro, Brazil.</title>
        <authorList>
            <person name="Davidson R.M."/>
            <person name="Reynolds P.R."/>
            <person name="Farias-Hesson E."/>
            <person name="Duarte R.S."/>
            <person name="Jackson M."/>
            <person name="Strong M."/>
        </authorList>
    </citation>
    <scope>NUCLEOTIDE SEQUENCE [LARGE SCALE GENOMIC DNA]</scope>
    <source>
        <strain evidence="1 2">CRM-0020</strain>
    </source>
</reference>
<evidence type="ECO:0000313" key="2">
    <source>
        <dbReference type="Proteomes" id="UP000014969"/>
    </source>
</evidence>
<protein>
    <recommendedName>
        <fullName evidence="3">Regulator component</fullName>
    </recommendedName>
</protein>
<dbReference type="AlphaFoldDB" id="A0A829HQS5"/>
<evidence type="ECO:0000313" key="1">
    <source>
        <dbReference type="EMBL" id="EPQ20983.1"/>
    </source>
</evidence>
<name>A0A829HQS5_9MYCO</name>
<dbReference type="EMBL" id="ATFQ01000040">
    <property type="protein sequence ID" value="EPQ20983.1"/>
    <property type="molecule type" value="Genomic_DNA"/>
</dbReference>